<evidence type="ECO:0000313" key="3">
    <source>
        <dbReference type="Proteomes" id="UP001595604"/>
    </source>
</evidence>
<dbReference type="InterPro" id="IPR057767">
    <property type="entry name" value="UGSC-like_dom"/>
</dbReference>
<reference evidence="3" key="1">
    <citation type="journal article" date="2019" name="Int. J. Syst. Evol. Microbiol.">
        <title>The Global Catalogue of Microorganisms (GCM) 10K type strain sequencing project: providing services to taxonomists for standard genome sequencing and annotation.</title>
        <authorList>
            <consortium name="The Broad Institute Genomics Platform"/>
            <consortium name="The Broad Institute Genome Sequencing Center for Infectious Disease"/>
            <person name="Wu L."/>
            <person name="Ma J."/>
        </authorList>
    </citation>
    <scope>NUCLEOTIDE SEQUENCE [LARGE SCALE GENOMIC DNA]</scope>
    <source>
        <strain evidence="3">KCTC 42984</strain>
    </source>
</reference>
<accession>A0ABV7IQL2</accession>
<dbReference type="Proteomes" id="UP001595604">
    <property type="component" value="Unassembled WGS sequence"/>
</dbReference>
<proteinExistence type="predicted"/>
<dbReference type="Pfam" id="PF24696">
    <property type="entry name" value="UGSC"/>
    <property type="match status" value="1"/>
</dbReference>
<protein>
    <submittedName>
        <fullName evidence="2">UGSC family (Seleno)protein</fullName>
    </submittedName>
</protein>
<comment type="caution">
    <text evidence="2">The sequence shown here is derived from an EMBL/GenBank/DDBJ whole genome shotgun (WGS) entry which is preliminary data.</text>
</comment>
<evidence type="ECO:0000313" key="2">
    <source>
        <dbReference type="EMBL" id="MFC3173875.1"/>
    </source>
</evidence>
<dbReference type="EMBL" id="JBHRTQ010000007">
    <property type="protein sequence ID" value="MFC3173875.1"/>
    <property type="molecule type" value="Genomic_DNA"/>
</dbReference>
<evidence type="ECO:0000259" key="1">
    <source>
        <dbReference type="Pfam" id="PF24696"/>
    </source>
</evidence>
<sequence>MTITILDPRGQGGPTVTPYALACDPRRDGLRIGLLSNCFFDATNLLRALGEVLVELLPGARVSLYECPNASLIAEPELIARVASENDVAVTALGHCGSCTSSATRDAVNLARAGLPVGTLISDKFYEASHFVARSVGMPDVPRVRLPHPVAGTGAARIAAIAREAAPRLIATWQGALADAA</sequence>
<gene>
    <name evidence="2" type="ORF">ACFOD9_06390</name>
</gene>
<feature type="domain" description="UGSC-like" evidence="1">
    <location>
        <begin position="5"/>
        <end position="174"/>
    </location>
</feature>
<dbReference type="RefSeq" id="WP_379509259.1">
    <property type="nucleotide sequence ID" value="NZ_JBHRTQ010000007.1"/>
</dbReference>
<name>A0ABV7IQL2_9SPHN</name>
<keyword evidence="3" id="KW-1185">Reference proteome</keyword>
<organism evidence="2 3">
    <name type="scientific">Novosphingobium bradum</name>
    <dbReference type="NCBI Taxonomy" id="1737444"/>
    <lineage>
        <taxon>Bacteria</taxon>
        <taxon>Pseudomonadati</taxon>
        <taxon>Pseudomonadota</taxon>
        <taxon>Alphaproteobacteria</taxon>
        <taxon>Sphingomonadales</taxon>
        <taxon>Sphingomonadaceae</taxon>
        <taxon>Novosphingobium</taxon>
    </lineage>
</organism>